<keyword evidence="3" id="KW-0804">Transcription</keyword>
<dbReference type="InterPro" id="IPR000792">
    <property type="entry name" value="Tscrpt_reg_LuxR_C"/>
</dbReference>
<dbReference type="Proteomes" id="UP000011704">
    <property type="component" value="Unassembled WGS sequence"/>
</dbReference>
<dbReference type="PROSITE" id="PS50043">
    <property type="entry name" value="HTH_LUXR_2"/>
    <property type="match status" value="1"/>
</dbReference>
<feature type="domain" description="HTH luxR-type" evidence="4">
    <location>
        <begin position="314"/>
        <end position="379"/>
    </location>
</feature>
<dbReference type="Pfam" id="PF00196">
    <property type="entry name" value="GerE"/>
    <property type="match status" value="1"/>
</dbReference>
<keyword evidence="1" id="KW-0805">Transcription regulation</keyword>
<sequence>MNNSKRFTLAETDYLNVIHIMQKLHPCRTRSDLKNCFKQDILPFFEADDAIYGSHDINLIKGLSLSVNAMDAVRVPGDQMPLVNKMGQYFISFPQTFSRTHRKVIAHDVDIPRERLQKEIQNFFKDHPQYSPLNIYPIQRGYESSLGTHDSGDKVTTGILRYAPNHKLWTRREIRLMELLLPALNGAIKRVAIQEQVKTHQALIVALETMDTPMALVQEDGRVPYRNAAFSHLVPVKSGGVLPQPLMGLVEQQKYRMKPDRRPDSASLRLAFYQHNGSTHRLDLTELNANGNGRDPAWLLRLDAADDPHTGLHRTLQTAELTPREVEVAILAGDGLEDADIAQRLFISAATLKNHFRRIYKKLGVHSRTQLVANLRSSWNPIAGG</sequence>
<gene>
    <name evidence="5" type="ORF">NITGR_150042</name>
</gene>
<dbReference type="InParanoid" id="M1YW42"/>
<dbReference type="PANTHER" id="PTHR44688:SF16">
    <property type="entry name" value="DNA-BINDING TRANSCRIPTIONAL ACTIVATOR DEVR_DOSR"/>
    <property type="match status" value="1"/>
</dbReference>
<dbReference type="Gene3D" id="1.10.10.10">
    <property type="entry name" value="Winged helix-like DNA-binding domain superfamily/Winged helix DNA-binding domain"/>
    <property type="match status" value="1"/>
</dbReference>
<proteinExistence type="predicted"/>
<keyword evidence="6" id="KW-1185">Reference proteome</keyword>
<dbReference type="HOGENOM" id="CLU_719298_0_0_0"/>
<dbReference type="InterPro" id="IPR016032">
    <property type="entry name" value="Sig_transdc_resp-reg_C-effctor"/>
</dbReference>
<dbReference type="SMART" id="SM00421">
    <property type="entry name" value="HTH_LUXR"/>
    <property type="match status" value="1"/>
</dbReference>
<evidence type="ECO:0000256" key="2">
    <source>
        <dbReference type="ARBA" id="ARBA00023125"/>
    </source>
</evidence>
<accession>M1YW42</accession>
<evidence type="ECO:0000313" key="6">
    <source>
        <dbReference type="Proteomes" id="UP000011704"/>
    </source>
</evidence>
<dbReference type="RefSeq" id="WP_005006365.1">
    <property type="nucleotide sequence ID" value="NZ_HG422173.1"/>
</dbReference>
<dbReference type="InterPro" id="IPR036388">
    <property type="entry name" value="WH-like_DNA-bd_sf"/>
</dbReference>
<dbReference type="SUPFAM" id="SSF46894">
    <property type="entry name" value="C-terminal effector domain of the bipartite response regulators"/>
    <property type="match status" value="1"/>
</dbReference>
<keyword evidence="2" id="KW-0238">DNA-binding</keyword>
<dbReference type="PANTHER" id="PTHR44688">
    <property type="entry name" value="DNA-BINDING TRANSCRIPTIONAL ACTIVATOR DEVR_DOSR"/>
    <property type="match status" value="1"/>
</dbReference>
<dbReference type="PRINTS" id="PR00038">
    <property type="entry name" value="HTHLUXR"/>
</dbReference>
<evidence type="ECO:0000313" key="5">
    <source>
        <dbReference type="EMBL" id="CCQ89674.1"/>
    </source>
</evidence>
<name>M1YW42_NITG3</name>
<evidence type="ECO:0000256" key="3">
    <source>
        <dbReference type="ARBA" id="ARBA00023163"/>
    </source>
</evidence>
<dbReference type="GO" id="GO:0006355">
    <property type="term" value="P:regulation of DNA-templated transcription"/>
    <property type="evidence" value="ECO:0007669"/>
    <property type="project" value="InterPro"/>
</dbReference>
<dbReference type="STRING" id="1266370.NITGR_150042"/>
<comment type="caution">
    <text evidence="5">The sequence shown here is derived from an EMBL/GenBank/DDBJ whole genome shotgun (WGS) entry which is preliminary data.</text>
</comment>
<dbReference type="CDD" id="cd06170">
    <property type="entry name" value="LuxR_C_like"/>
    <property type="match status" value="1"/>
</dbReference>
<evidence type="ECO:0000256" key="1">
    <source>
        <dbReference type="ARBA" id="ARBA00023015"/>
    </source>
</evidence>
<organism evidence="5 6">
    <name type="scientific">Nitrospina gracilis (strain 3/211)</name>
    <dbReference type="NCBI Taxonomy" id="1266370"/>
    <lineage>
        <taxon>Bacteria</taxon>
        <taxon>Pseudomonadati</taxon>
        <taxon>Nitrospinota/Tectimicrobiota group</taxon>
        <taxon>Nitrospinota</taxon>
        <taxon>Nitrospinia</taxon>
        <taxon>Nitrospinales</taxon>
        <taxon>Nitrospinaceae</taxon>
        <taxon>Nitrospina</taxon>
    </lineage>
</organism>
<evidence type="ECO:0000259" key="4">
    <source>
        <dbReference type="PROSITE" id="PS50043"/>
    </source>
</evidence>
<dbReference type="AlphaFoldDB" id="M1YW42"/>
<reference evidence="5 6" key="1">
    <citation type="journal article" date="2013" name="Front. Microbiol.">
        <title>The genome of Nitrospina gracilis illuminates the metabolism and evolution of the major marine nitrite oxidizer.</title>
        <authorList>
            <person name="Luecker S."/>
            <person name="Nowka B."/>
            <person name="Rattei T."/>
            <person name="Spieck E."/>
            <person name="and Daims H."/>
        </authorList>
    </citation>
    <scope>NUCLEOTIDE SEQUENCE [LARGE SCALE GENOMIC DNA]</scope>
    <source>
        <strain evidence="5 6">3/211</strain>
    </source>
</reference>
<dbReference type="GO" id="GO:0003677">
    <property type="term" value="F:DNA binding"/>
    <property type="evidence" value="ECO:0007669"/>
    <property type="project" value="UniProtKB-KW"/>
</dbReference>
<protein>
    <recommendedName>
        <fullName evidence="4">HTH luxR-type domain-containing protein</fullName>
    </recommendedName>
</protein>
<dbReference type="EMBL" id="CAQJ01000017">
    <property type="protein sequence ID" value="CCQ89674.1"/>
    <property type="molecule type" value="Genomic_DNA"/>
</dbReference>